<dbReference type="AlphaFoldDB" id="A0AAE0I0M8"/>
<feature type="compositionally biased region" description="Gly residues" evidence="2">
    <location>
        <begin position="306"/>
        <end position="315"/>
    </location>
</feature>
<protein>
    <recommendedName>
        <fullName evidence="3">CID domain-containing protein</fullName>
    </recommendedName>
</protein>
<dbReference type="EMBL" id="JAUEDM010000005">
    <property type="protein sequence ID" value="KAK3316335.1"/>
    <property type="molecule type" value="Genomic_DNA"/>
</dbReference>
<dbReference type="GO" id="GO:0006396">
    <property type="term" value="P:RNA processing"/>
    <property type="evidence" value="ECO:0007669"/>
    <property type="project" value="InterPro"/>
</dbReference>
<feature type="region of interest" description="Disordered" evidence="2">
    <location>
        <begin position="539"/>
        <end position="571"/>
    </location>
</feature>
<accession>A0AAE0I0M8</accession>
<dbReference type="Gene3D" id="1.10.10.790">
    <property type="entry name" value="Surp module"/>
    <property type="match status" value="1"/>
</dbReference>
<comment type="caution">
    <text evidence="4">The sequence shown here is derived from an EMBL/GenBank/DDBJ whole genome shotgun (WGS) entry which is preliminary data.</text>
</comment>
<dbReference type="GO" id="GO:0003723">
    <property type="term" value="F:RNA binding"/>
    <property type="evidence" value="ECO:0007669"/>
    <property type="project" value="UniProtKB-KW"/>
</dbReference>
<dbReference type="PANTHER" id="PTHR23140:SF0">
    <property type="entry name" value="U2 SNRNP-ASSOCIATED SURP MOTIF-CONTAINING PROTEIN"/>
    <property type="match status" value="1"/>
</dbReference>
<dbReference type="InterPro" id="IPR006569">
    <property type="entry name" value="CID_dom"/>
</dbReference>
<evidence type="ECO:0000256" key="2">
    <source>
        <dbReference type="SAM" id="MobiDB-lite"/>
    </source>
</evidence>
<evidence type="ECO:0000256" key="1">
    <source>
        <dbReference type="ARBA" id="ARBA00022884"/>
    </source>
</evidence>
<evidence type="ECO:0000259" key="3">
    <source>
        <dbReference type="PROSITE" id="PS51391"/>
    </source>
</evidence>
<reference evidence="4" key="1">
    <citation type="journal article" date="2023" name="Mol. Phylogenet. Evol.">
        <title>Genome-scale phylogeny and comparative genomics of the fungal order Sordariales.</title>
        <authorList>
            <person name="Hensen N."/>
            <person name="Bonometti L."/>
            <person name="Westerberg I."/>
            <person name="Brannstrom I.O."/>
            <person name="Guillou S."/>
            <person name="Cros-Aarteil S."/>
            <person name="Calhoun S."/>
            <person name="Haridas S."/>
            <person name="Kuo A."/>
            <person name="Mondo S."/>
            <person name="Pangilinan J."/>
            <person name="Riley R."/>
            <person name="LaButti K."/>
            <person name="Andreopoulos B."/>
            <person name="Lipzen A."/>
            <person name="Chen C."/>
            <person name="Yan M."/>
            <person name="Daum C."/>
            <person name="Ng V."/>
            <person name="Clum A."/>
            <person name="Steindorff A."/>
            <person name="Ohm R.A."/>
            <person name="Martin F."/>
            <person name="Silar P."/>
            <person name="Natvig D.O."/>
            <person name="Lalanne C."/>
            <person name="Gautier V."/>
            <person name="Ament-Velasquez S.L."/>
            <person name="Kruys A."/>
            <person name="Hutchinson M.I."/>
            <person name="Powell A.J."/>
            <person name="Barry K."/>
            <person name="Miller A.N."/>
            <person name="Grigoriev I.V."/>
            <person name="Debuchy R."/>
            <person name="Gladieux P."/>
            <person name="Hiltunen Thoren M."/>
            <person name="Johannesson H."/>
        </authorList>
    </citation>
    <scope>NUCLEOTIDE SEQUENCE</scope>
    <source>
        <strain evidence="4">CBS 118394</strain>
    </source>
</reference>
<feature type="compositionally biased region" description="Basic and acidic residues" evidence="2">
    <location>
        <begin position="24"/>
        <end position="41"/>
    </location>
</feature>
<keyword evidence="5" id="KW-1185">Reference proteome</keyword>
<name>A0AAE0I0M8_9PEZI</name>
<feature type="region of interest" description="Disordered" evidence="2">
    <location>
        <begin position="694"/>
        <end position="728"/>
    </location>
</feature>
<dbReference type="SUPFAM" id="SSF109905">
    <property type="entry name" value="Surp module (SWAP domain)"/>
    <property type="match status" value="1"/>
</dbReference>
<feature type="compositionally biased region" description="Acidic residues" evidence="2">
    <location>
        <begin position="714"/>
        <end position="728"/>
    </location>
</feature>
<feature type="compositionally biased region" description="Basic and acidic residues" evidence="2">
    <location>
        <begin position="48"/>
        <end position="57"/>
    </location>
</feature>
<feature type="region of interest" description="Disordered" evidence="2">
    <location>
        <begin position="300"/>
        <end position="320"/>
    </location>
</feature>
<dbReference type="Pfam" id="PF01805">
    <property type="entry name" value="Surp"/>
    <property type="match status" value="1"/>
</dbReference>
<feature type="region of interest" description="Disordered" evidence="2">
    <location>
        <begin position="1"/>
        <end position="136"/>
    </location>
</feature>
<gene>
    <name evidence="4" type="ORF">B0H66DRAFT_576264</name>
</gene>
<dbReference type="InterPro" id="IPR008942">
    <property type="entry name" value="ENTH_VHS"/>
</dbReference>
<evidence type="ECO:0000313" key="4">
    <source>
        <dbReference type="EMBL" id="KAK3316335.1"/>
    </source>
</evidence>
<dbReference type="InterPro" id="IPR035967">
    <property type="entry name" value="SWAP/Surp_sf"/>
</dbReference>
<dbReference type="Proteomes" id="UP001283341">
    <property type="component" value="Unassembled WGS sequence"/>
</dbReference>
<feature type="region of interest" description="Disordered" evidence="2">
    <location>
        <begin position="750"/>
        <end position="781"/>
    </location>
</feature>
<proteinExistence type="predicted"/>
<dbReference type="GO" id="GO:0005634">
    <property type="term" value="C:nucleus"/>
    <property type="evidence" value="ECO:0007669"/>
    <property type="project" value="TreeGrafter"/>
</dbReference>
<organism evidence="4 5">
    <name type="scientific">Apodospora peruviana</name>
    <dbReference type="NCBI Taxonomy" id="516989"/>
    <lineage>
        <taxon>Eukaryota</taxon>
        <taxon>Fungi</taxon>
        <taxon>Dikarya</taxon>
        <taxon>Ascomycota</taxon>
        <taxon>Pezizomycotina</taxon>
        <taxon>Sordariomycetes</taxon>
        <taxon>Sordariomycetidae</taxon>
        <taxon>Sordariales</taxon>
        <taxon>Lasiosphaeriaceae</taxon>
        <taxon>Apodospora</taxon>
    </lineage>
</organism>
<reference evidence="4" key="2">
    <citation type="submission" date="2023-06" db="EMBL/GenBank/DDBJ databases">
        <authorList>
            <consortium name="Lawrence Berkeley National Laboratory"/>
            <person name="Haridas S."/>
            <person name="Hensen N."/>
            <person name="Bonometti L."/>
            <person name="Westerberg I."/>
            <person name="Brannstrom I.O."/>
            <person name="Guillou S."/>
            <person name="Cros-Aarteil S."/>
            <person name="Calhoun S."/>
            <person name="Kuo A."/>
            <person name="Mondo S."/>
            <person name="Pangilinan J."/>
            <person name="Riley R."/>
            <person name="Labutti K."/>
            <person name="Andreopoulos B."/>
            <person name="Lipzen A."/>
            <person name="Chen C."/>
            <person name="Yanf M."/>
            <person name="Daum C."/>
            <person name="Ng V."/>
            <person name="Clum A."/>
            <person name="Steindorff A."/>
            <person name="Ohm R."/>
            <person name="Martin F."/>
            <person name="Silar P."/>
            <person name="Natvig D."/>
            <person name="Lalanne C."/>
            <person name="Gautier V."/>
            <person name="Ament-Velasquez S.L."/>
            <person name="Kruys A."/>
            <person name="Hutchinson M.I."/>
            <person name="Powell A.J."/>
            <person name="Barry K."/>
            <person name="Miller A.N."/>
            <person name="Grigoriev I.V."/>
            <person name="Debuchy R."/>
            <person name="Gladieux P."/>
            <person name="Thoren M.H."/>
            <person name="Johannesson H."/>
        </authorList>
    </citation>
    <scope>NUCLEOTIDE SEQUENCE</scope>
    <source>
        <strain evidence="4">CBS 118394</strain>
    </source>
</reference>
<feature type="domain" description="CID" evidence="3">
    <location>
        <begin position="475"/>
        <end position="670"/>
    </location>
</feature>
<sequence>MSTWPIAEFPDVEAKLQKPTKQSAFERQKAEAEAKRRRDAEETAAALEEFRRDHEESGNYDNGFASYRSQQALPRHLSGPSERLPFAGQPPLGGGSGKRHFGAPSGTPIKTGPGSLGPAPTSYGKKRPYDNFSSNHQRGLHEARGRLGFEKRESGALPVSKVFDDASDEEDTPVTADRAEVKAISKPTLRLANLPPGTSQSVIKALIPPSLTVENVKIIPPSGPSGTERKSLTAIVTLSKETPATEMDTAVSGLQNHYLGYGYFLFVDKHLSTAAMASALPTILSSTTTSQPFGAKEVKDLQRGPSGYGRGGGGFAPPKSYDRPMNNLDGNTSRFYVPVNPPRDIRLLRMIHMVIESVKNHGVEFEALLMSSPDVQTDERWAWIWDARSEGGVYYRWKLWEVMTGSERSQKGKNKKVVLFEGGNHPYWKAPDEPLAYEYATGVDEFVSDSDYVSEEEDAFEENMAGVNEQEDTFLSPMDKAKLTYLLARLPTTLSKIRKGDIARVTAFAIIHASRGASEIVEMVLQNIESPFAFTSANPDYKQSTRGRDDHNDDLRDASPTADDKTTADTPDTSAASLIGLYVVSDILASAGATGGIRHAWRYKGLVGTALKNRKTFELLGTIPDRLNWGRLKADKWKRSVKLVLSLWEGWGAFLGEAYKELVNSFDNPPVAKKDTIDIDQQKKAGRWKTIEGPASSHFLPVSDKPADQAESVVDADDDDDKAPEASDLEGELAYPKLYYSYDGDELPADLDGEPEDVGVLGYSDPDTAMRNTDDTSETKIPLTDVKQPEVQSVGGFRISANNAAPSRKRMRAVDMFADSGSDGDN</sequence>
<dbReference type="Gene3D" id="1.25.40.90">
    <property type="match status" value="1"/>
</dbReference>
<feature type="compositionally biased region" description="Basic and acidic residues" evidence="2">
    <location>
        <begin position="546"/>
        <end position="567"/>
    </location>
</feature>
<dbReference type="InterPro" id="IPR000061">
    <property type="entry name" value="Surp"/>
</dbReference>
<evidence type="ECO:0000313" key="5">
    <source>
        <dbReference type="Proteomes" id="UP001283341"/>
    </source>
</evidence>
<dbReference type="InterPro" id="IPR051485">
    <property type="entry name" value="SR-CTD_assoc_factor"/>
</dbReference>
<dbReference type="PROSITE" id="PS51391">
    <property type="entry name" value="CID"/>
    <property type="match status" value="1"/>
</dbReference>
<keyword evidence="1" id="KW-0694">RNA-binding</keyword>
<dbReference type="PANTHER" id="PTHR23140">
    <property type="entry name" value="RNA PROCESSING PROTEIN LD23810P"/>
    <property type="match status" value="1"/>
</dbReference>